<keyword evidence="8 16" id="KW-0812">Transmembrane</keyword>
<feature type="transmembrane region" description="Helical" evidence="16">
    <location>
        <begin position="7"/>
        <end position="26"/>
    </location>
</feature>
<feature type="transmembrane region" description="Helical" evidence="16">
    <location>
        <begin position="123"/>
        <end position="143"/>
    </location>
</feature>
<dbReference type="EC" id="2.7.8.8" evidence="4"/>
<feature type="transmembrane region" description="Helical" evidence="16">
    <location>
        <begin position="32"/>
        <end position="48"/>
    </location>
</feature>
<dbReference type="InterPro" id="IPR048254">
    <property type="entry name" value="CDP_ALCOHOL_P_TRANSF_CS"/>
</dbReference>
<dbReference type="InterPro" id="IPR000462">
    <property type="entry name" value="CDP-OH_P_trans"/>
</dbReference>
<evidence type="ECO:0000256" key="9">
    <source>
        <dbReference type="ARBA" id="ARBA00022989"/>
    </source>
</evidence>
<protein>
    <recommendedName>
        <fullName evidence="5">CDP-diacylglycerol--serine O-phosphatidyltransferase</fullName>
        <ecNumber evidence="4">2.7.8.8</ecNumber>
    </recommendedName>
    <alternativeName>
        <fullName evidence="14">Phosphatidylserine synthase</fullName>
    </alternativeName>
</protein>
<dbReference type="PROSITE" id="PS00379">
    <property type="entry name" value="CDP_ALCOHOL_P_TRANSF"/>
    <property type="match status" value="1"/>
</dbReference>
<dbReference type="PANTHER" id="PTHR14269">
    <property type="entry name" value="CDP-DIACYLGLYCEROL--GLYCEROL-3-PHOSPHATE 3-PHOSPHATIDYLTRANSFERASE-RELATED"/>
    <property type="match status" value="1"/>
</dbReference>
<dbReference type="Pfam" id="PF01066">
    <property type="entry name" value="CDP-OH_P_transf"/>
    <property type="match status" value="1"/>
</dbReference>
<dbReference type="GO" id="GO:0012505">
    <property type="term" value="C:endomembrane system"/>
    <property type="evidence" value="ECO:0007669"/>
    <property type="project" value="UniProtKB-SubCell"/>
</dbReference>
<dbReference type="GO" id="GO:0016020">
    <property type="term" value="C:membrane"/>
    <property type="evidence" value="ECO:0007669"/>
    <property type="project" value="InterPro"/>
</dbReference>
<dbReference type="GO" id="GO:0003882">
    <property type="term" value="F:CDP-diacylglycerol-serine O-phosphatidyltransferase activity"/>
    <property type="evidence" value="ECO:0007669"/>
    <property type="project" value="UniProtKB-EC"/>
</dbReference>
<feature type="transmembrane region" description="Helical" evidence="16">
    <location>
        <begin position="210"/>
        <end position="227"/>
    </location>
</feature>
<sequence length="250" mass="27590">MHKGVFLLPNMVTLMGMFCGFYSILASVREEYMAAAIAIIVAAVFDALDGKVARLLNATSRFGMELDSLSDLVCFGVAPAVLFYMWALEPYGKIGWMAAFIFVACGALRLARFNVHADGASSYFSGLPIPAAAGFIASFFIFYNHLLGGEPPFGGFIVLLGYLLAFLMVSNIRYYSFKDFRHLRRKPFGILVIILLTFVVIGSYPEIMLFGIGLVYLISGPVGTLMNRRKPLQKPEHTDGEDHEQKNNGI</sequence>
<keyword evidence="11 16" id="KW-0472">Membrane</keyword>
<keyword evidence="12" id="KW-0594">Phospholipid biosynthesis</keyword>
<dbReference type="GO" id="GO:0008654">
    <property type="term" value="P:phospholipid biosynthetic process"/>
    <property type="evidence" value="ECO:0007669"/>
    <property type="project" value="UniProtKB-KW"/>
</dbReference>
<gene>
    <name evidence="17" type="ordered locus">Selin_0296</name>
</gene>
<evidence type="ECO:0000256" key="2">
    <source>
        <dbReference type="ARBA" id="ARBA00004127"/>
    </source>
</evidence>
<dbReference type="eggNOG" id="COG1183">
    <property type="taxonomic scope" value="Bacteria"/>
</dbReference>
<evidence type="ECO:0000256" key="16">
    <source>
        <dbReference type="SAM" id="Phobius"/>
    </source>
</evidence>
<dbReference type="STRING" id="653733.Selin_0296"/>
<keyword evidence="6" id="KW-0444">Lipid biosynthesis</keyword>
<dbReference type="NCBIfam" id="TIGR00473">
    <property type="entry name" value="pssA"/>
    <property type="match status" value="1"/>
</dbReference>
<comment type="catalytic activity">
    <reaction evidence="1">
        <text>a CDP-1,2-diacyl-sn-glycerol + L-serine = a 1,2-diacyl-sn-glycero-3-phospho-L-serine + CMP + H(+)</text>
        <dbReference type="Rhea" id="RHEA:16913"/>
        <dbReference type="ChEBI" id="CHEBI:15378"/>
        <dbReference type="ChEBI" id="CHEBI:33384"/>
        <dbReference type="ChEBI" id="CHEBI:57262"/>
        <dbReference type="ChEBI" id="CHEBI:58332"/>
        <dbReference type="ChEBI" id="CHEBI:60377"/>
        <dbReference type="EC" id="2.7.8.8"/>
    </reaction>
</comment>
<feature type="transmembrane region" description="Helical" evidence="16">
    <location>
        <begin position="94"/>
        <end position="111"/>
    </location>
</feature>
<proteinExistence type="inferred from homology"/>
<dbReference type="RefSeq" id="WP_013504941.1">
    <property type="nucleotide sequence ID" value="NC_014836.1"/>
</dbReference>
<evidence type="ECO:0000256" key="12">
    <source>
        <dbReference type="ARBA" id="ARBA00023209"/>
    </source>
</evidence>
<evidence type="ECO:0000256" key="8">
    <source>
        <dbReference type="ARBA" id="ARBA00022692"/>
    </source>
</evidence>
<keyword evidence="13" id="KW-1208">Phospholipid metabolism</keyword>
<evidence type="ECO:0000256" key="6">
    <source>
        <dbReference type="ARBA" id="ARBA00022516"/>
    </source>
</evidence>
<keyword evidence="9 16" id="KW-1133">Transmembrane helix</keyword>
<dbReference type="InterPro" id="IPR043130">
    <property type="entry name" value="CDP-OH_PTrfase_TM_dom"/>
</dbReference>
<dbReference type="AlphaFoldDB" id="E6W6Q2"/>
<evidence type="ECO:0000256" key="3">
    <source>
        <dbReference type="ARBA" id="ARBA00010441"/>
    </source>
</evidence>
<evidence type="ECO:0000256" key="1">
    <source>
        <dbReference type="ARBA" id="ARBA00000287"/>
    </source>
</evidence>
<feature type="transmembrane region" description="Helical" evidence="16">
    <location>
        <begin position="155"/>
        <end position="175"/>
    </location>
</feature>
<dbReference type="Gene3D" id="1.20.120.1760">
    <property type="match status" value="1"/>
</dbReference>
<feature type="transmembrane region" description="Helical" evidence="16">
    <location>
        <begin position="69"/>
        <end position="88"/>
    </location>
</feature>
<dbReference type="InParanoid" id="E6W6Q2"/>
<dbReference type="PANTHER" id="PTHR14269:SF61">
    <property type="entry name" value="CDP-DIACYLGLYCEROL--SERINE O-PHOSPHATIDYLTRANSFERASE"/>
    <property type="match status" value="1"/>
</dbReference>
<organism evidence="17 18">
    <name type="scientific">Desulfurispirillum indicum (strain ATCC BAA-1389 / DSM 22839 / S5)</name>
    <dbReference type="NCBI Taxonomy" id="653733"/>
    <lineage>
        <taxon>Bacteria</taxon>
        <taxon>Pseudomonadati</taxon>
        <taxon>Chrysiogenota</taxon>
        <taxon>Chrysiogenia</taxon>
        <taxon>Chrysiogenales</taxon>
        <taxon>Chrysiogenaceae</taxon>
        <taxon>Desulfurispirillum</taxon>
    </lineage>
</organism>
<evidence type="ECO:0000256" key="15">
    <source>
        <dbReference type="RuleBase" id="RU003750"/>
    </source>
</evidence>
<name>E6W6Q2_DESIS</name>
<keyword evidence="10" id="KW-0443">Lipid metabolism</keyword>
<dbReference type="Proteomes" id="UP000002572">
    <property type="component" value="Chromosome"/>
</dbReference>
<dbReference type="InterPro" id="IPR004533">
    <property type="entry name" value="CDP-diaglyc--ser_O-PTrfase"/>
</dbReference>
<evidence type="ECO:0000256" key="10">
    <source>
        <dbReference type="ARBA" id="ARBA00023098"/>
    </source>
</evidence>
<reference evidence="17 18" key="1">
    <citation type="submission" date="2010-12" db="EMBL/GenBank/DDBJ databases">
        <title>Complete sequence of Desulfurispirillum indicum S5.</title>
        <authorList>
            <consortium name="US DOE Joint Genome Institute"/>
            <person name="Lucas S."/>
            <person name="Copeland A."/>
            <person name="Lapidus A."/>
            <person name="Cheng J.-F."/>
            <person name="Goodwin L."/>
            <person name="Pitluck S."/>
            <person name="Chertkov O."/>
            <person name="Held B."/>
            <person name="Detter J.C."/>
            <person name="Han C."/>
            <person name="Tapia R."/>
            <person name="Land M."/>
            <person name="Hauser L."/>
            <person name="Kyrpides N."/>
            <person name="Ivanova N."/>
            <person name="Mikhailova N."/>
            <person name="Haggblom M."/>
            <person name="Rauschenbach I."/>
            <person name="Bini E."/>
            <person name="Woyke T."/>
        </authorList>
    </citation>
    <scope>NUCLEOTIDE SEQUENCE [LARGE SCALE GENOMIC DNA]</scope>
    <source>
        <strain evidence="18">ATCC BAA-1389 / DSM 22839 / S5</strain>
    </source>
</reference>
<evidence type="ECO:0000256" key="5">
    <source>
        <dbReference type="ARBA" id="ARBA00017171"/>
    </source>
</evidence>
<dbReference type="KEGG" id="din:Selin_0296"/>
<evidence type="ECO:0000256" key="4">
    <source>
        <dbReference type="ARBA" id="ARBA00013174"/>
    </source>
</evidence>
<evidence type="ECO:0000256" key="11">
    <source>
        <dbReference type="ARBA" id="ARBA00023136"/>
    </source>
</evidence>
<dbReference type="InterPro" id="IPR050324">
    <property type="entry name" value="CDP-alcohol_PTase-I"/>
</dbReference>
<dbReference type="EMBL" id="CP002432">
    <property type="protein sequence ID" value="ADU65052.1"/>
    <property type="molecule type" value="Genomic_DNA"/>
</dbReference>
<keyword evidence="18" id="KW-1185">Reference proteome</keyword>
<accession>E6W6Q2</accession>
<evidence type="ECO:0000256" key="13">
    <source>
        <dbReference type="ARBA" id="ARBA00023264"/>
    </source>
</evidence>
<keyword evidence="7 15" id="KW-0808">Transferase</keyword>
<evidence type="ECO:0000256" key="7">
    <source>
        <dbReference type="ARBA" id="ARBA00022679"/>
    </source>
</evidence>
<comment type="similarity">
    <text evidence="3 15">Belongs to the CDP-alcohol phosphatidyltransferase class-I family.</text>
</comment>
<evidence type="ECO:0000313" key="17">
    <source>
        <dbReference type="EMBL" id="ADU65052.1"/>
    </source>
</evidence>
<evidence type="ECO:0000256" key="14">
    <source>
        <dbReference type="ARBA" id="ARBA00032361"/>
    </source>
</evidence>
<feature type="transmembrane region" description="Helical" evidence="16">
    <location>
        <begin position="187"/>
        <end position="204"/>
    </location>
</feature>
<dbReference type="HOGENOM" id="CLU_049944_2_0_0"/>
<comment type="subcellular location">
    <subcellularLocation>
        <location evidence="2">Endomembrane system</location>
        <topology evidence="2">Multi-pass membrane protein</topology>
    </subcellularLocation>
</comment>
<evidence type="ECO:0000313" key="18">
    <source>
        <dbReference type="Proteomes" id="UP000002572"/>
    </source>
</evidence>